<proteinExistence type="predicted"/>
<gene>
    <name evidence="2" type="ORF">IM816_18015</name>
</gene>
<evidence type="ECO:0000256" key="1">
    <source>
        <dbReference type="SAM" id="SignalP"/>
    </source>
</evidence>
<dbReference type="Proteomes" id="UP001056681">
    <property type="component" value="Chromosome"/>
</dbReference>
<evidence type="ECO:0008006" key="4">
    <source>
        <dbReference type="Google" id="ProtNLM"/>
    </source>
</evidence>
<dbReference type="RefSeq" id="WP_250339160.1">
    <property type="nucleotide sequence ID" value="NZ_CP063231.1"/>
</dbReference>
<evidence type="ECO:0000313" key="2">
    <source>
        <dbReference type="EMBL" id="URL58453.1"/>
    </source>
</evidence>
<organism evidence="2 3">
    <name type="scientific">Luteibacter flocculans</name>
    <dbReference type="NCBI Taxonomy" id="2780091"/>
    <lineage>
        <taxon>Bacteria</taxon>
        <taxon>Pseudomonadati</taxon>
        <taxon>Pseudomonadota</taxon>
        <taxon>Gammaproteobacteria</taxon>
        <taxon>Lysobacterales</taxon>
        <taxon>Rhodanobacteraceae</taxon>
        <taxon>Luteibacter</taxon>
    </lineage>
</organism>
<feature type="signal peptide" evidence="1">
    <location>
        <begin position="1"/>
        <end position="26"/>
    </location>
</feature>
<dbReference type="EMBL" id="CP063231">
    <property type="protein sequence ID" value="URL58453.1"/>
    <property type="molecule type" value="Genomic_DNA"/>
</dbReference>
<accession>A0ABY4T3I8</accession>
<protein>
    <recommendedName>
        <fullName evidence="4">P-type conjugative transfer protein TrbJ</fullName>
    </recommendedName>
</protein>
<evidence type="ECO:0000313" key="3">
    <source>
        <dbReference type="Proteomes" id="UP001056681"/>
    </source>
</evidence>
<reference evidence="2" key="1">
    <citation type="submission" date="2020-10" db="EMBL/GenBank/DDBJ databases">
        <title>Whole-genome sequence of Luteibacter sp. EIF3.</title>
        <authorList>
            <person name="Friedrich I."/>
            <person name="Hertel R."/>
            <person name="Daniel R."/>
        </authorList>
    </citation>
    <scope>NUCLEOTIDE SEQUENCE</scope>
    <source>
        <strain evidence="2">EIF3</strain>
    </source>
</reference>
<sequence length="293" mass="31847">MKKRTKKSIRVAPAIAVLLASSTAQAGVLNVLDAANLVVNETTMFSNVAQNFQLTAIKHQLKSKDKGTVIHHTINIDKSALHIDKSTQNIDTSTTNIDTTTTNINKNIEINTEINNDFTWIINKEGGDEIIPIPFEKQFNKIMDGQTVDQYTGHYRTISDYESRPLANYADGTIDEASRARKAANDTLVAAIADDEKALRVDAENANAIFTIATSENAKGHAKQLQVANALAASELNQMMKLRAMMLASESARAAESQASADREARSVAVGRNVRSGLENAIMKAKLPRAAPN</sequence>
<name>A0ABY4T3I8_9GAMM</name>
<keyword evidence="3" id="KW-1185">Reference proteome</keyword>
<keyword evidence="1" id="KW-0732">Signal</keyword>
<feature type="chain" id="PRO_5046486381" description="P-type conjugative transfer protein TrbJ" evidence="1">
    <location>
        <begin position="27"/>
        <end position="293"/>
    </location>
</feature>